<evidence type="ECO:0000313" key="1">
    <source>
        <dbReference type="Ensembl" id="ENSLOCP00000015602.1"/>
    </source>
</evidence>
<dbReference type="OrthoDB" id="8189408at2759"/>
<dbReference type="Bgee" id="ENSLOCG00000012681">
    <property type="expression patterns" value="Expressed in ovary and 13 other cell types or tissues"/>
</dbReference>
<organism evidence="1 2">
    <name type="scientific">Lepisosteus oculatus</name>
    <name type="common">Spotted gar</name>
    <dbReference type="NCBI Taxonomy" id="7918"/>
    <lineage>
        <taxon>Eukaryota</taxon>
        <taxon>Metazoa</taxon>
        <taxon>Chordata</taxon>
        <taxon>Craniata</taxon>
        <taxon>Vertebrata</taxon>
        <taxon>Euteleostomi</taxon>
        <taxon>Actinopterygii</taxon>
        <taxon>Neopterygii</taxon>
        <taxon>Holostei</taxon>
        <taxon>Semionotiformes</taxon>
        <taxon>Lepisosteidae</taxon>
        <taxon>Lepisosteus</taxon>
    </lineage>
</organism>
<dbReference type="Proteomes" id="UP000018468">
    <property type="component" value="Linkage group LG3"/>
</dbReference>
<reference evidence="1" key="2">
    <citation type="submission" date="2025-08" db="UniProtKB">
        <authorList>
            <consortium name="Ensembl"/>
        </authorList>
    </citation>
    <scope>IDENTIFICATION</scope>
</reference>
<accession>W5N4P3</accession>
<dbReference type="EMBL" id="AHAT01016576">
    <property type="status" value="NOT_ANNOTATED_CDS"/>
    <property type="molecule type" value="Genomic_DNA"/>
</dbReference>
<dbReference type="GO" id="GO:0008092">
    <property type="term" value="F:cytoskeletal protein binding"/>
    <property type="evidence" value="ECO:0000318"/>
    <property type="project" value="GO_Central"/>
</dbReference>
<dbReference type="GeneTree" id="ENSGT00390000001017"/>
<dbReference type="AlphaFoldDB" id="W5N4P3"/>
<reference evidence="2" key="1">
    <citation type="submission" date="2011-12" db="EMBL/GenBank/DDBJ databases">
        <title>The Draft Genome of Lepisosteus oculatus.</title>
        <authorList>
            <consortium name="The Broad Institute Genome Assembly &amp; Analysis Group"/>
            <consortium name="Computational R&amp;D Group"/>
            <consortium name="and Sequencing Platform"/>
            <person name="Di Palma F."/>
            <person name="Alfoldi J."/>
            <person name="Johnson J."/>
            <person name="Berlin A."/>
            <person name="Gnerre S."/>
            <person name="Jaffe D."/>
            <person name="MacCallum I."/>
            <person name="Young S."/>
            <person name="Walker B.J."/>
            <person name="Lander E.S."/>
            <person name="Lindblad-Toh K."/>
        </authorList>
    </citation>
    <scope>NUCLEOTIDE SEQUENCE [LARGE SCALE GENOMIC DNA]</scope>
</reference>
<proteinExistence type="predicted"/>
<evidence type="ECO:0000313" key="2">
    <source>
        <dbReference type="Proteomes" id="UP000018468"/>
    </source>
</evidence>
<dbReference type="PANTHER" id="PTHR31508:SF2">
    <property type="entry name" value="PROTEIN PITCHFORK"/>
    <property type="match status" value="1"/>
</dbReference>
<name>W5N4P3_LEPOC</name>
<dbReference type="InterPro" id="IPR010736">
    <property type="entry name" value="SHIPPO-rpt"/>
</dbReference>
<dbReference type="eggNOG" id="ENOG502RZWF">
    <property type="taxonomic scope" value="Eukaryota"/>
</dbReference>
<dbReference type="Ensembl" id="ENSLOCT00000015631.1">
    <property type="protein sequence ID" value="ENSLOCP00000015602.1"/>
    <property type="gene ID" value="ENSLOCG00000012681.1"/>
</dbReference>
<sequence>MAAPEMAPLRNVCFGSSQERKLFPSHCAPDRLGNELAPRRGGSHLGPGCYDNHTVGTIVYELERKPESRKGYTLAARTAPRLLPTAQAVTPSPQHYQKDWTRPRPLLPSAAPFCSSAQRFQSWHALCDSHPGPGAYAHDTAQNRKVSWPMKFGSPDWNQVPSLEKRSLRTELLCDKEFQKRRNRIAYFSLFYS</sequence>
<reference evidence="1" key="3">
    <citation type="submission" date="2025-09" db="UniProtKB">
        <authorList>
            <consortium name="Ensembl"/>
        </authorList>
    </citation>
    <scope>IDENTIFICATION</scope>
</reference>
<dbReference type="HOGENOM" id="CLU_098763_0_0_1"/>
<dbReference type="InterPro" id="IPR033602">
    <property type="entry name" value="CIMAP3"/>
</dbReference>
<keyword evidence="2" id="KW-1185">Reference proteome</keyword>
<dbReference type="GO" id="GO:0031344">
    <property type="term" value="P:regulation of cell projection organization"/>
    <property type="evidence" value="ECO:0000318"/>
    <property type="project" value="GO_Central"/>
</dbReference>
<dbReference type="InParanoid" id="W5N4P3"/>
<dbReference type="PANTHER" id="PTHR31508">
    <property type="entry name" value="PROTEIN PITCHFORK"/>
    <property type="match status" value="1"/>
</dbReference>
<dbReference type="OMA" id="HRHVTWP"/>
<protein>
    <submittedName>
        <fullName evidence="1">Primary cilia formation</fullName>
    </submittedName>
</protein>
<dbReference type="Pfam" id="PF07004">
    <property type="entry name" value="SHIPPO-rpt"/>
    <property type="match status" value="2"/>
</dbReference>